<dbReference type="EMBL" id="OY660873">
    <property type="protein sequence ID" value="CAJ1065874.1"/>
    <property type="molecule type" value="Genomic_DNA"/>
</dbReference>
<feature type="region of interest" description="Disordered" evidence="2">
    <location>
        <begin position="24"/>
        <end position="52"/>
    </location>
</feature>
<feature type="compositionally biased region" description="Polar residues" evidence="2">
    <location>
        <begin position="41"/>
        <end position="50"/>
    </location>
</feature>
<evidence type="ECO:0000256" key="1">
    <source>
        <dbReference type="SAM" id="Coils"/>
    </source>
</evidence>
<proteinExistence type="predicted"/>
<evidence type="ECO:0000256" key="2">
    <source>
        <dbReference type="SAM" id="MobiDB-lite"/>
    </source>
</evidence>
<dbReference type="AlphaFoldDB" id="A0AAV1FZL5"/>
<organism evidence="3 4">
    <name type="scientific">Xyrichtys novacula</name>
    <name type="common">Pearly razorfish</name>
    <name type="synonym">Hemipteronotus novacula</name>
    <dbReference type="NCBI Taxonomy" id="13765"/>
    <lineage>
        <taxon>Eukaryota</taxon>
        <taxon>Metazoa</taxon>
        <taxon>Chordata</taxon>
        <taxon>Craniata</taxon>
        <taxon>Vertebrata</taxon>
        <taxon>Euteleostomi</taxon>
        <taxon>Actinopterygii</taxon>
        <taxon>Neopterygii</taxon>
        <taxon>Teleostei</taxon>
        <taxon>Neoteleostei</taxon>
        <taxon>Acanthomorphata</taxon>
        <taxon>Eupercaria</taxon>
        <taxon>Labriformes</taxon>
        <taxon>Labridae</taxon>
        <taxon>Xyrichtys</taxon>
    </lineage>
</organism>
<feature type="coiled-coil region" evidence="1">
    <location>
        <begin position="207"/>
        <end position="312"/>
    </location>
</feature>
<reference evidence="3" key="1">
    <citation type="submission" date="2023-08" db="EMBL/GenBank/DDBJ databases">
        <authorList>
            <person name="Alioto T."/>
            <person name="Alioto T."/>
            <person name="Gomez Garrido J."/>
        </authorList>
    </citation>
    <scope>NUCLEOTIDE SEQUENCE</scope>
</reference>
<name>A0AAV1FZL5_XYRNO</name>
<keyword evidence="4" id="KW-1185">Reference proteome</keyword>
<evidence type="ECO:0000313" key="3">
    <source>
        <dbReference type="EMBL" id="CAJ1065874.1"/>
    </source>
</evidence>
<accession>A0AAV1FZL5</accession>
<evidence type="ECO:0000313" key="4">
    <source>
        <dbReference type="Proteomes" id="UP001178508"/>
    </source>
</evidence>
<gene>
    <name evidence="3" type="ORF">XNOV1_A040278</name>
</gene>
<keyword evidence="1" id="KW-0175">Coiled coil</keyword>
<protein>
    <submittedName>
        <fullName evidence="3">Uncharacterized protein</fullName>
    </submittedName>
</protein>
<sequence length="363" mass="42624">MLEAEKLAFEQKIKDLQEDVSRRAEELTNNTKKTQKLQDLVKSSKTQLQAEKNRVENLKKEGKDLRSELQIANDTLTQFYKLEAETLAQKQETEAEREERKRKEDSVKAKKVEALQQLVELFKTKLQAEKNRTKTLQSEQEEIRSSLQEIANQNLKQANQSEAEKLVLEQTVRELQEEIISRAKTETIYLTKIQEDLDMVASQNILLQEKGQMADDLMTQLEEVRHQLLDKNSEELNLIEEVTTENKSLKQKVSDLQREAQSREKFYEDQLETLNSQLKEANSTWFQLASDLEDTKEICQALRKDLIELQKIPEVTEETPEMKEVSKTTPETIKATPSIKISWWRRVKKRMTPKHLCQYKQWM</sequence>
<dbReference type="Proteomes" id="UP001178508">
    <property type="component" value="Chromosome 10"/>
</dbReference>